<name>A0A914DL84_9BILA</name>
<proteinExistence type="predicted"/>
<dbReference type="AlphaFoldDB" id="A0A914DL84"/>
<dbReference type="PANTHER" id="PTHR31751">
    <property type="entry name" value="SI:CH211-108C17.2-RELATED-RELATED"/>
    <property type="match status" value="1"/>
</dbReference>
<dbReference type="PANTHER" id="PTHR31751:SF42">
    <property type="entry name" value="PROTEIN CBG10204"/>
    <property type="match status" value="1"/>
</dbReference>
<organism evidence="1 2">
    <name type="scientific">Acrobeloides nanus</name>
    <dbReference type="NCBI Taxonomy" id="290746"/>
    <lineage>
        <taxon>Eukaryota</taxon>
        <taxon>Metazoa</taxon>
        <taxon>Ecdysozoa</taxon>
        <taxon>Nematoda</taxon>
        <taxon>Chromadorea</taxon>
        <taxon>Rhabditida</taxon>
        <taxon>Tylenchina</taxon>
        <taxon>Cephalobomorpha</taxon>
        <taxon>Cephaloboidea</taxon>
        <taxon>Cephalobidae</taxon>
        <taxon>Acrobeloides</taxon>
    </lineage>
</organism>
<dbReference type="WBParaSite" id="ACRNAN_scaffold28586.g9346.t1">
    <property type="protein sequence ID" value="ACRNAN_scaffold28586.g9346.t1"/>
    <property type="gene ID" value="ACRNAN_scaffold28586.g9346"/>
</dbReference>
<keyword evidence="1" id="KW-1185">Reference proteome</keyword>
<evidence type="ECO:0000313" key="1">
    <source>
        <dbReference type="Proteomes" id="UP000887540"/>
    </source>
</evidence>
<sequence>MELEGVKRCLSSLESEVTMNGDTVDKHNQVVSFLQSENKDVRFDPWHRLKALKKDLRCLIKSLDNEEDKQNMTELSKRFIIHVYASLEKSNGDAKLCQELVFSFFLHVQGIHQWPRKRKYIELILANEKKVCPRFKKEKFETLNECRHITEATHPDSNHEPIAAESKLYQTILELVAKTAFMNDLGKMRIDKMTSYVENFHSVAILYRTAC</sequence>
<evidence type="ECO:0000313" key="2">
    <source>
        <dbReference type="WBParaSite" id="ACRNAN_scaffold28586.g9346.t1"/>
    </source>
</evidence>
<reference evidence="2" key="1">
    <citation type="submission" date="2022-11" db="UniProtKB">
        <authorList>
            <consortium name="WormBaseParasite"/>
        </authorList>
    </citation>
    <scope>IDENTIFICATION</scope>
</reference>
<dbReference type="Proteomes" id="UP000887540">
    <property type="component" value="Unplaced"/>
</dbReference>
<accession>A0A914DL84</accession>
<protein>
    <submittedName>
        <fullName evidence="2">Uncharacterized protein</fullName>
    </submittedName>
</protein>